<dbReference type="AlphaFoldDB" id="A0A382FII9"/>
<protein>
    <recommendedName>
        <fullName evidence="3">EscV/YscV/HrcV family type III secretion system export apparatus protein</fullName>
    </recommendedName>
</protein>
<dbReference type="PANTHER" id="PTHR30161">
    <property type="entry name" value="FLAGELLAR EXPORT PROTEIN, MEMBRANE FLHA SUBUNIT-RELATED"/>
    <property type="match status" value="1"/>
</dbReference>
<dbReference type="GO" id="GO:0009306">
    <property type="term" value="P:protein secretion"/>
    <property type="evidence" value="ECO:0007669"/>
    <property type="project" value="InterPro"/>
</dbReference>
<feature type="transmembrane region" description="Helical" evidence="1">
    <location>
        <begin position="110"/>
        <end position="129"/>
    </location>
</feature>
<sequence>MSAAPAPLESRWSELGLVAFVFGVLMCMVLPMRPWMLDIMLALSISVGLLVMLVIIYLRDPSGFTSFPTLLLIVTLFRLGLNIATTRLILGEAQAGQIIQKFGEVVVQNNYVVGFVVFVILTVINFVVITKGAGRIAEVAARFTLDAMPGKQMAIDAELNAGLIKEEQARKRRDDLSKEADFYGSMDGASKFGRGDAIAGIIITLVNIIGG</sequence>
<feature type="transmembrane region" description="Helical" evidence="1">
    <location>
        <begin position="70"/>
        <end position="90"/>
    </location>
</feature>
<organism evidence="2">
    <name type="scientific">marine metagenome</name>
    <dbReference type="NCBI Taxonomy" id="408172"/>
    <lineage>
        <taxon>unclassified sequences</taxon>
        <taxon>metagenomes</taxon>
        <taxon>ecological metagenomes</taxon>
    </lineage>
</organism>
<dbReference type="PROSITE" id="PS00994">
    <property type="entry name" value="FHIPEP"/>
    <property type="match status" value="1"/>
</dbReference>
<feature type="transmembrane region" description="Helical" evidence="1">
    <location>
        <begin position="39"/>
        <end position="58"/>
    </location>
</feature>
<feature type="transmembrane region" description="Helical" evidence="1">
    <location>
        <begin position="12"/>
        <end position="33"/>
    </location>
</feature>
<accession>A0A382FII9</accession>
<dbReference type="PANTHER" id="PTHR30161:SF1">
    <property type="entry name" value="FLAGELLAR BIOSYNTHESIS PROTEIN FLHA-RELATED"/>
    <property type="match status" value="1"/>
</dbReference>
<dbReference type="EMBL" id="UINC01049989">
    <property type="protein sequence ID" value="SVB62422.1"/>
    <property type="molecule type" value="Genomic_DNA"/>
</dbReference>
<dbReference type="InterPro" id="IPR025505">
    <property type="entry name" value="FHIPEP_CS"/>
</dbReference>
<evidence type="ECO:0000256" key="1">
    <source>
        <dbReference type="SAM" id="Phobius"/>
    </source>
</evidence>
<keyword evidence="1" id="KW-0812">Transmembrane</keyword>
<proteinExistence type="predicted"/>
<dbReference type="Pfam" id="PF00771">
    <property type="entry name" value="FHIPEP"/>
    <property type="match status" value="1"/>
</dbReference>
<keyword evidence="1" id="KW-1133">Transmembrane helix</keyword>
<evidence type="ECO:0000313" key="2">
    <source>
        <dbReference type="EMBL" id="SVB62422.1"/>
    </source>
</evidence>
<name>A0A382FII9_9ZZZZ</name>
<dbReference type="PRINTS" id="PR00949">
    <property type="entry name" value="TYPE3IMAPROT"/>
</dbReference>
<dbReference type="GO" id="GO:0044780">
    <property type="term" value="P:bacterial-type flagellum assembly"/>
    <property type="evidence" value="ECO:0007669"/>
    <property type="project" value="TreeGrafter"/>
</dbReference>
<feature type="non-terminal residue" evidence="2">
    <location>
        <position position="211"/>
    </location>
</feature>
<keyword evidence="1" id="KW-0472">Membrane</keyword>
<dbReference type="GO" id="GO:0005886">
    <property type="term" value="C:plasma membrane"/>
    <property type="evidence" value="ECO:0007669"/>
    <property type="project" value="TreeGrafter"/>
</dbReference>
<gene>
    <name evidence="2" type="ORF">METZ01_LOCUS215276</name>
</gene>
<reference evidence="2" key="1">
    <citation type="submission" date="2018-05" db="EMBL/GenBank/DDBJ databases">
        <authorList>
            <person name="Lanie J.A."/>
            <person name="Ng W.-L."/>
            <person name="Kazmierczak K.M."/>
            <person name="Andrzejewski T.M."/>
            <person name="Davidsen T.M."/>
            <person name="Wayne K.J."/>
            <person name="Tettelin H."/>
            <person name="Glass J.I."/>
            <person name="Rusch D."/>
            <person name="Podicherti R."/>
            <person name="Tsui H.-C.T."/>
            <person name="Winkler M.E."/>
        </authorList>
    </citation>
    <scope>NUCLEOTIDE SEQUENCE</scope>
</reference>
<dbReference type="InterPro" id="IPR001712">
    <property type="entry name" value="T3SS_FHIPEP"/>
</dbReference>
<evidence type="ECO:0008006" key="3">
    <source>
        <dbReference type="Google" id="ProtNLM"/>
    </source>
</evidence>